<dbReference type="Pfam" id="PF07719">
    <property type="entry name" value="TPR_2"/>
    <property type="match status" value="1"/>
</dbReference>
<feature type="repeat" description="TPR" evidence="7">
    <location>
        <begin position="495"/>
        <end position="528"/>
    </location>
</feature>
<evidence type="ECO:0000256" key="4">
    <source>
        <dbReference type="ARBA" id="ARBA00022803"/>
    </source>
</evidence>
<dbReference type="Pfam" id="PF13181">
    <property type="entry name" value="TPR_8"/>
    <property type="match status" value="2"/>
</dbReference>
<evidence type="ECO:0000313" key="11">
    <source>
        <dbReference type="Proteomes" id="UP000183085"/>
    </source>
</evidence>
<evidence type="ECO:0000256" key="3">
    <source>
        <dbReference type="ARBA" id="ARBA00022737"/>
    </source>
</evidence>
<evidence type="ECO:0000256" key="8">
    <source>
        <dbReference type="SAM" id="Phobius"/>
    </source>
</evidence>
<dbReference type="PANTHER" id="PTHR37422:SF13">
    <property type="entry name" value="LIPOPOLYSACCHARIDE BIOSYNTHESIS PROTEIN PA4999-RELATED"/>
    <property type="match status" value="1"/>
</dbReference>
<sequence>MKAETLAKYCQFIIEGSLMLIIFLVPWWVDTRLSGVMLGKLAMMQIFTLTCLCGLLIRSFVTKEIKFYHTPFDLPLFIFLLIAILSTIFSVCPYLSFWGAYYRYEGLVSFINYLLLFYIVANFIDRGAILRILGIAILSGAVVSLYGLLQHLHIDLIGWREYGTSRVISTFGNPVYFGAFVATVFPLALAGYLMKGVGGKQGSGKKGSGVRGQRSGSKLIFRMMPWFSGLASLLILSGIFVANTRGAFLGFVVSCIVFGVLIRKRLDQSVRPRLILLIVSIAVISLYFFLNPELSPLKRFMQTVSTEAVGEQKSPKLAGGAASRVFMWRDAIGIVKDYPLLGTGPETFGMVYSKYRSLDLIRNEGGEYGRPDRAHNDLIDLAITKGISGVLAYLWFLFVFIRVCLRVIKEMPARKESIFAIAILSGGLGYFVQNQFCFWILPSTALFFIMAGCVAGLISSRQAYNIKMTVSPIIVILIAGLTFCLIKTTFPWYRADMEYNQGAKLYWSGEKTASIDSFKNALSLNPKEKLYYEYIIHAYLDTADKLPGNIELAIGEAQRINKIYPLESNFYNLLGMSYEKKGMLDNALKTYKKMFVIDPLFSEARDKTANIYIKQNKFNEAIAVLEEGLRIIPDNVLFLSKLAQVYMSQKKDDTAEKYLKAVVGISPDNLDAHTNLARIYYQQKRIGLVIAQCREVIRIDPNNVDTHRNLGSLYYQQQQYQEALNEFLKVLELKPDDEYAKRFVGRMR</sequence>
<dbReference type="EMBL" id="MNYI01000093">
    <property type="protein sequence ID" value="OIP41148.1"/>
    <property type="molecule type" value="Genomic_DNA"/>
</dbReference>
<feature type="transmembrane region" description="Helical" evidence="8">
    <location>
        <begin position="439"/>
        <end position="458"/>
    </location>
</feature>
<keyword evidence="2 8" id="KW-0812">Transmembrane</keyword>
<dbReference type="InterPro" id="IPR007016">
    <property type="entry name" value="O-antigen_ligase-rel_domated"/>
</dbReference>
<keyword evidence="5 8" id="KW-1133">Transmembrane helix</keyword>
<feature type="transmembrane region" description="Helical" evidence="8">
    <location>
        <begin position="175"/>
        <end position="198"/>
    </location>
</feature>
<keyword evidence="3" id="KW-0677">Repeat</keyword>
<dbReference type="AlphaFoldDB" id="A0A1J5DYE5"/>
<comment type="caution">
    <text evidence="10">The sequence shown here is derived from an EMBL/GenBank/DDBJ whole genome shotgun (WGS) entry which is preliminary data.</text>
</comment>
<dbReference type="PROSITE" id="PS50005">
    <property type="entry name" value="TPR"/>
    <property type="match status" value="4"/>
</dbReference>
<feature type="transmembrane region" description="Helical" evidence="8">
    <location>
        <begin position="386"/>
        <end position="405"/>
    </location>
</feature>
<proteinExistence type="predicted"/>
<keyword evidence="4 7" id="KW-0802">TPR repeat</keyword>
<feature type="transmembrane region" description="Helical" evidence="8">
    <location>
        <begin position="12"/>
        <end position="29"/>
    </location>
</feature>
<organism evidence="10 11">
    <name type="scientific">Candidatus Desantisbacteria bacterium CG2_30_40_21</name>
    <dbReference type="NCBI Taxonomy" id="1817895"/>
    <lineage>
        <taxon>Bacteria</taxon>
        <taxon>Candidatus Desantisiibacteriota</taxon>
    </lineage>
</organism>
<feature type="transmembrane region" description="Helical" evidence="8">
    <location>
        <begin position="102"/>
        <end position="121"/>
    </location>
</feature>
<dbReference type="InterPro" id="IPR051533">
    <property type="entry name" value="WaaL-like"/>
</dbReference>
<dbReference type="STRING" id="1817895.AUJ95_03770"/>
<evidence type="ECO:0000313" key="10">
    <source>
        <dbReference type="EMBL" id="OIP41148.1"/>
    </source>
</evidence>
<dbReference type="InterPro" id="IPR013105">
    <property type="entry name" value="TPR_2"/>
</dbReference>
<evidence type="ECO:0000256" key="2">
    <source>
        <dbReference type="ARBA" id="ARBA00022692"/>
    </source>
</evidence>
<feature type="transmembrane region" description="Helical" evidence="8">
    <location>
        <begin position="73"/>
        <end position="96"/>
    </location>
</feature>
<name>A0A1J5DYE5_9BACT</name>
<evidence type="ECO:0000256" key="5">
    <source>
        <dbReference type="ARBA" id="ARBA00022989"/>
    </source>
</evidence>
<dbReference type="SMART" id="SM00028">
    <property type="entry name" value="TPR"/>
    <property type="match status" value="6"/>
</dbReference>
<dbReference type="PROSITE" id="PS50293">
    <property type="entry name" value="TPR_REGION"/>
    <property type="match status" value="1"/>
</dbReference>
<comment type="subcellular location">
    <subcellularLocation>
        <location evidence="1">Membrane</location>
        <topology evidence="1">Multi-pass membrane protein</topology>
    </subcellularLocation>
</comment>
<feature type="transmembrane region" description="Helical" evidence="8">
    <location>
        <begin position="128"/>
        <end position="149"/>
    </location>
</feature>
<dbReference type="SUPFAM" id="SSF48452">
    <property type="entry name" value="TPR-like"/>
    <property type="match status" value="1"/>
</dbReference>
<feature type="repeat" description="TPR" evidence="7">
    <location>
        <begin position="602"/>
        <end position="635"/>
    </location>
</feature>
<dbReference type="InterPro" id="IPR011990">
    <property type="entry name" value="TPR-like_helical_dom_sf"/>
</dbReference>
<feature type="transmembrane region" description="Helical" evidence="8">
    <location>
        <begin position="417"/>
        <end position="433"/>
    </location>
</feature>
<dbReference type="Gene3D" id="1.25.40.10">
    <property type="entry name" value="Tetratricopeptide repeat domain"/>
    <property type="match status" value="2"/>
</dbReference>
<feature type="transmembrane region" description="Helical" evidence="8">
    <location>
        <begin position="274"/>
        <end position="290"/>
    </location>
</feature>
<dbReference type="Proteomes" id="UP000183085">
    <property type="component" value="Unassembled WGS sequence"/>
</dbReference>
<keyword evidence="6 8" id="KW-0472">Membrane</keyword>
<dbReference type="Pfam" id="PF04932">
    <property type="entry name" value="Wzy_C"/>
    <property type="match status" value="1"/>
</dbReference>
<dbReference type="Pfam" id="PF13414">
    <property type="entry name" value="TPR_11"/>
    <property type="match status" value="1"/>
</dbReference>
<protein>
    <recommendedName>
        <fullName evidence="9">O-antigen ligase-related domain-containing protein</fullName>
    </recommendedName>
</protein>
<evidence type="ECO:0000256" key="6">
    <source>
        <dbReference type="ARBA" id="ARBA00023136"/>
    </source>
</evidence>
<feature type="repeat" description="TPR" evidence="7">
    <location>
        <begin position="704"/>
        <end position="737"/>
    </location>
</feature>
<feature type="transmembrane region" description="Helical" evidence="8">
    <location>
        <begin position="219"/>
        <end position="240"/>
    </location>
</feature>
<evidence type="ECO:0000259" key="9">
    <source>
        <dbReference type="Pfam" id="PF04932"/>
    </source>
</evidence>
<gene>
    <name evidence="10" type="ORF">AUJ95_03770</name>
</gene>
<dbReference type="GO" id="GO:0016020">
    <property type="term" value="C:membrane"/>
    <property type="evidence" value="ECO:0007669"/>
    <property type="project" value="UniProtKB-SubCell"/>
</dbReference>
<dbReference type="InterPro" id="IPR019734">
    <property type="entry name" value="TPR_rpt"/>
</dbReference>
<feature type="transmembrane region" description="Helical" evidence="8">
    <location>
        <begin position="470"/>
        <end position="493"/>
    </location>
</feature>
<dbReference type="PANTHER" id="PTHR37422">
    <property type="entry name" value="TEICHURONIC ACID BIOSYNTHESIS PROTEIN TUAE"/>
    <property type="match status" value="1"/>
</dbReference>
<feature type="domain" description="O-antigen ligase-related" evidence="9">
    <location>
        <begin position="231"/>
        <end position="394"/>
    </location>
</feature>
<evidence type="ECO:0000256" key="1">
    <source>
        <dbReference type="ARBA" id="ARBA00004141"/>
    </source>
</evidence>
<reference evidence="10 11" key="1">
    <citation type="journal article" date="2016" name="Environ. Microbiol.">
        <title>Genomic resolution of a cold subsurface aquifer community provides metabolic insights for novel microbes adapted to high CO concentrations.</title>
        <authorList>
            <person name="Probst A.J."/>
            <person name="Castelle C.J."/>
            <person name="Singh A."/>
            <person name="Brown C.T."/>
            <person name="Anantharaman K."/>
            <person name="Sharon I."/>
            <person name="Hug L.A."/>
            <person name="Burstein D."/>
            <person name="Emerson J.B."/>
            <person name="Thomas B.C."/>
            <person name="Banfield J.F."/>
        </authorList>
    </citation>
    <scope>NUCLEOTIDE SEQUENCE [LARGE SCALE GENOMIC DNA]</scope>
    <source>
        <strain evidence="10">CG2_30_40_21</strain>
    </source>
</reference>
<feature type="transmembrane region" description="Helical" evidence="8">
    <location>
        <begin position="246"/>
        <end position="262"/>
    </location>
</feature>
<evidence type="ECO:0000256" key="7">
    <source>
        <dbReference type="PROSITE-ProRule" id="PRU00339"/>
    </source>
</evidence>
<feature type="repeat" description="TPR" evidence="7">
    <location>
        <begin position="568"/>
        <end position="601"/>
    </location>
</feature>
<feature type="transmembrane region" description="Helical" evidence="8">
    <location>
        <begin position="41"/>
        <end position="61"/>
    </location>
</feature>
<accession>A0A1J5DYE5</accession>